<keyword evidence="1" id="KW-0812">Transmembrane</keyword>
<keyword evidence="4" id="KW-1185">Reference proteome</keyword>
<dbReference type="Proteomes" id="UP000277811">
    <property type="component" value="Unassembled WGS sequence"/>
</dbReference>
<dbReference type="CDD" id="cd07385">
    <property type="entry name" value="MPP_YkuE_C"/>
    <property type="match status" value="1"/>
</dbReference>
<proteinExistence type="predicted"/>
<dbReference type="InterPro" id="IPR004843">
    <property type="entry name" value="Calcineurin-like_PHP"/>
</dbReference>
<evidence type="ECO:0000256" key="1">
    <source>
        <dbReference type="SAM" id="Phobius"/>
    </source>
</evidence>
<dbReference type="PANTHER" id="PTHR31302:SF0">
    <property type="entry name" value="TRANSMEMBRANE PROTEIN WITH METALLOPHOSPHOESTERASE DOMAIN"/>
    <property type="match status" value="1"/>
</dbReference>
<evidence type="ECO:0000313" key="3">
    <source>
        <dbReference type="EMBL" id="VBB06978.1"/>
    </source>
</evidence>
<keyword evidence="1" id="KW-0472">Membrane</keyword>
<feature type="transmembrane region" description="Helical" evidence="1">
    <location>
        <begin position="35"/>
        <end position="58"/>
    </location>
</feature>
<dbReference type="PANTHER" id="PTHR31302">
    <property type="entry name" value="TRANSMEMBRANE PROTEIN WITH METALLOPHOSPHOESTERASE DOMAIN-RELATED"/>
    <property type="match status" value="1"/>
</dbReference>
<accession>A0A498RCT8</accession>
<organism evidence="3 4">
    <name type="scientific">Lucifera butyrica</name>
    <dbReference type="NCBI Taxonomy" id="1351585"/>
    <lineage>
        <taxon>Bacteria</taxon>
        <taxon>Bacillati</taxon>
        <taxon>Bacillota</taxon>
        <taxon>Negativicutes</taxon>
        <taxon>Veillonellales</taxon>
        <taxon>Veillonellaceae</taxon>
        <taxon>Lucifera</taxon>
    </lineage>
</organism>
<dbReference type="InterPro" id="IPR051158">
    <property type="entry name" value="Metallophosphoesterase_sf"/>
</dbReference>
<dbReference type="Pfam" id="PF00149">
    <property type="entry name" value="Metallophos"/>
    <property type="match status" value="1"/>
</dbReference>
<reference evidence="3 4" key="1">
    <citation type="submission" date="2018-06" db="EMBL/GenBank/DDBJ databases">
        <authorList>
            <person name="Strepis N."/>
        </authorList>
    </citation>
    <scope>NUCLEOTIDE SEQUENCE [LARGE SCALE GENOMIC DNA]</scope>
    <source>
        <strain evidence="3">LUCI</strain>
    </source>
</reference>
<protein>
    <recommendedName>
        <fullName evidence="2">Calcineurin-like phosphoesterase domain-containing protein</fullName>
    </recommendedName>
</protein>
<evidence type="ECO:0000259" key="2">
    <source>
        <dbReference type="Pfam" id="PF00149"/>
    </source>
</evidence>
<feature type="domain" description="Calcineurin-like phosphoesterase" evidence="2">
    <location>
        <begin position="158"/>
        <end position="323"/>
    </location>
</feature>
<keyword evidence="1" id="KW-1133">Transmembrane helix</keyword>
<feature type="transmembrane region" description="Helical" evidence="1">
    <location>
        <begin position="112"/>
        <end position="131"/>
    </location>
</feature>
<evidence type="ECO:0000313" key="4">
    <source>
        <dbReference type="Proteomes" id="UP000277811"/>
    </source>
</evidence>
<dbReference type="InterPro" id="IPR029052">
    <property type="entry name" value="Metallo-depent_PP-like"/>
</dbReference>
<feature type="transmembrane region" description="Helical" evidence="1">
    <location>
        <begin position="5"/>
        <end position="23"/>
    </location>
</feature>
<name>A0A498RCT8_9FIRM</name>
<dbReference type="OrthoDB" id="9780884at2"/>
<dbReference type="Gene3D" id="3.60.21.10">
    <property type="match status" value="1"/>
</dbReference>
<gene>
    <name evidence="3" type="ORF">LUCI_2222</name>
</gene>
<dbReference type="GO" id="GO:0016787">
    <property type="term" value="F:hydrolase activity"/>
    <property type="evidence" value="ECO:0007669"/>
    <property type="project" value="InterPro"/>
</dbReference>
<dbReference type="SUPFAM" id="SSF56300">
    <property type="entry name" value="Metallo-dependent phosphatases"/>
    <property type="match status" value="1"/>
</dbReference>
<dbReference type="EMBL" id="UPPP01000070">
    <property type="protein sequence ID" value="VBB06978.1"/>
    <property type="molecule type" value="Genomic_DNA"/>
</dbReference>
<feature type="transmembrane region" description="Helical" evidence="1">
    <location>
        <begin position="70"/>
        <end position="92"/>
    </location>
</feature>
<dbReference type="AlphaFoldDB" id="A0A498RCT8"/>
<sequence>MRSPLIKFIFFFSLIFGIMNLYIGLRTWQSLHLSLFFSPITFGLLMGTLTILPVAGRLRSLYRPHAADRLTALVSSYWLAAAYYATLLWLATDAAIWGVSVFFPLRFVLPPYLPGLTVWSTVSGLLLYGTWNALHPVIRHHTITIAKSCGPLTDLHAVLVSDIHLGPLIDNSRLRAMIERINALEPDIVFLAGDIIDENVVYFAQNKMPETLRALKSRFGAFAVLGNHEYLGGFPDTAVQLLEQAGIRVLRDQSVLVNDSFWLVGRDDRMRYRLTGKPRRPLEELMEGLDVSRPVLLLDHQPVNLAEPCRQKVDLQLSGHTHRGQFFPNNLVTKRIFEVDWGYYRKQDFQIIVSSGYATWGPPIRIGSRPELVDIRIQFTNKKDR</sequence>